<protein>
    <submittedName>
        <fullName evidence="3">Integrase family protein</fullName>
    </submittedName>
</protein>
<dbReference type="InterPro" id="IPR013762">
    <property type="entry name" value="Integrase-like_cat_sf"/>
</dbReference>
<dbReference type="SUPFAM" id="SSF56349">
    <property type="entry name" value="DNA breaking-rejoining enzymes"/>
    <property type="match status" value="1"/>
</dbReference>
<proteinExistence type="predicted"/>
<dbReference type="InterPro" id="IPR011010">
    <property type="entry name" value="DNA_brk_join_enz"/>
</dbReference>
<dbReference type="EMBL" id="AMCI01005190">
    <property type="protein sequence ID" value="EJW96611.1"/>
    <property type="molecule type" value="Genomic_DNA"/>
</dbReference>
<dbReference type="InterPro" id="IPR002104">
    <property type="entry name" value="Integrase_catalytic"/>
</dbReference>
<dbReference type="PANTHER" id="PTHR30349:SF64">
    <property type="entry name" value="PROPHAGE INTEGRASE INTD-RELATED"/>
    <property type="match status" value="1"/>
</dbReference>
<organism evidence="3">
    <name type="scientific">gut metagenome</name>
    <dbReference type="NCBI Taxonomy" id="749906"/>
    <lineage>
        <taxon>unclassified sequences</taxon>
        <taxon>metagenomes</taxon>
        <taxon>organismal metagenomes</taxon>
    </lineage>
</organism>
<accession>J9FNW1</accession>
<feature type="non-terminal residue" evidence="3">
    <location>
        <position position="250"/>
    </location>
</feature>
<dbReference type="GO" id="GO:0003677">
    <property type="term" value="F:DNA binding"/>
    <property type="evidence" value="ECO:0007669"/>
    <property type="project" value="InterPro"/>
</dbReference>
<dbReference type="PROSITE" id="PS51898">
    <property type="entry name" value="TYR_RECOMBINASE"/>
    <property type="match status" value="1"/>
</dbReference>
<keyword evidence="1" id="KW-0233">DNA recombination</keyword>
<evidence type="ECO:0000313" key="3">
    <source>
        <dbReference type="EMBL" id="EJW96611.1"/>
    </source>
</evidence>
<dbReference type="GO" id="GO:0006310">
    <property type="term" value="P:DNA recombination"/>
    <property type="evidence" value="ECO:0007669"/>
    <property type="project" value="UniProtKB-KW"/>
</dbReference>
<name>J9FNW1_9ZZZZ</name>
<reference evidence="3" key="1">
    <citation type="journal article" date="2012" name="PLoS ONE">
        <title>Gene sets for utilization of primary and secondary nutrition supplies in the distal gut of endangered iberian lynx.</title>
        <authorList>
            <person name="Alcaide M."/>
            <person name="Messina E."/>
            <person name="Richter M."/>
            <person name="Bargiela R."/>
            <person name="Peplies J."/>
            <person name="Huws S.A."/>
            <person name="Newbold C.J."/>
            <person name="Golyshin P.N."/>
            <person name="Simon M.A."/>
            <person name="Lopez G."/>
            <person name="Yakimov M.M."/>
            <person name="Ferrer M."/>
        </authorList>
    </citation>
    <scope>NUCLEOTIDE SEQUENCE</scope>
</reference>
<dbReference type="Gene3D" id="1.10.443.10">
    <property type="entry name" value="Intergrase catalytic core"/>
    <property type="match status" value="1"/>
</dbReference>
<evidence type="ECO:0000259" key="2">
    <source>
        <dbReference type="PROSITE" id="PS51898"/>
    </source>
</evidence>
<feature type="domain" description="Tyr recombinase" evidence="2">
    <location>
        <begin position="37"/>
        <end position="236"/>
    </location>
</feature>
<dbReference type="InterPro" id="IPR050090">
    <property type="entry name" value="Tyrosine_recombinase_XerCD"/>
</dbReference>
<dbReference type="GO" id="GO:0015074">
    <property type="term" value="P:DNA integration"/>
    <property type="evidence" value="ECO:0007669"/>
    <property type="project" value="InterPro"/>
</dbReference>
<dbReference type="Pfam" id="PF00589">
    <property type="entry name" value="Phage_integrase"/>
    <property type="match status" value="1"/>
</dbReference>
<evidence type="ECO:0000256" key="1">
    <source>
        <dbReference type="ARBA" id="ARBA00023172"/>
    </source>
</evidence>
<comment type="caution">
    <text evidence="3">The sequence shown here is derived from an EMBL/GenBank/DDBJ whole genome shotgun (WGS) entry which is preliminary data.</text>
</comment>
<dbReference type="PANTHER" id="PTHR30349">
    <property type="entry name" value="PHAGE INTEGRASE-RELATED"/>
    <property type="match status" value="1"/>
</dbReference>
<gene>
    <name evidence="3" type="ORF">EVA_15282</name>
</gene>
<sequence>MGRYKRINATKRFMEYMFAKGYPVFQFRDIKAPRKNFRPYIYSDDEIRRYFEAVDTYEPSVNKKNRIQIPVLFRIIYCCGTRITETLRIRKYDVDLDAGIIRLSETKNKKQRYVVMSSSLHELMKEYASKTFFLLSDKDYIFTTLKGTAIDADVIRDLHIMFLSQAGIPYLSGGTGPRIHDWRHTFAVNSFRQMIENGHDMYVSLPIISAYMGHDSIAATEKYLRLTESMYPYLEDKFSKTISEIFEEGI</sequence>
<dbReference type="AlphaFoldDB" id="J9FNW1"/>